<evidence type="ECO:0000313" key="2">
    <source>
        <dbReference type="EMBL" id="KAG2310902.1"/>
    </source>
</evidence>
<name>A0A8X8AUH1_BRACI</name>
<dbReference type="EMBL" id="JAAMPC010000005">
    <property type="protein sequence ID" value="KAG2310902.1"/>
    <property type="molecule type" value="Genomic_DNA"/>
</dbReference>
<feature type="region of interest" description="Disordered" evidence="1">
    <location>
        <begin position="45"/>
        <end position="373"/>
    </location>
</feature>
<feature type="compositionally biased region" description="Acidic residues" evidence="1">
    <location>
        <begin position="154"/>
        <end position="182"/>
    </location>
</feature>
<evidence type="ECO:0000313" key="3">
    <source>
        <dbReference type="Proteomes" id="UP000886595"/>
    </source>
</evidence>
<evidence type="ECO:0000256" key="1">
    <source>
        <dbReference type="SAM" id="MobiDB-lite"/>
    </source>
</evidence>
<protein>
    <submittedName>
        <fullName evidence="2">Uncharacterized protein</fullName>
    </submittedName>
</protein>
<proteinExistence type="predicted"/>
<feature type="compositionally biased region" description="Basic and acidic residues" evidence="1">
    <location>
        <begin position="45"/>
        <end position="57"/>
    </location>
</feature>
<feature type="compositionally biased region" description="Basic residues" evidence="1">
    <location>
        <begin position="363"/>
        <end position="373"/>
    </location>
</feature>
<accession>A0A8X8AUH1</accession>
<dbReference type="AlphaFoldDB" id="A0A8X8AUH1"/>
<feature type="compositionally biased region" description="Basic and acidic residues" evidence="1">
    <location>
        <begin position="299"/>
        <end position="309"/>
    </location>
</feature>
<feature type="compositionally biased region" description="Basic and acidic residues" evidence="1">
    <location>
        <begin position="200"/>
        <end position="218"/>
    </location>
</feature>
<reference evidence="2 3" key="1">
    <citation type="submission" date="2020-02" db="EMBL/GenBank/DDBJ databases">
        <authorList>
            <person name="Ma Q."/>
            <person name="Huang Y."/>
            <person name="Song X."/>
            <person name="Pei D."/>
        </authorList>
    </citation>
    <scope>NUCLEOTIDE SEQUENCE [LARGE SCALE GENOMIC DNA]</scope>
    <source>
        <strain evidence="2">Sxm20200214</strain>
        <tissue evidence="2">Leaf</tissue>
    </source>
</reference>
<gene>
    <name evidence="2" type="ORF">Bca52824_022459</name>
</gene>
<feature type="compositionally biased region" description="Pro residues" evidence="1">
    <location>
        <begin position="243"/>
        <end position="260"/>
    </location>
</feature>
<sequence>MGEAFVGLNLMVETKLEAVDLRLGGIEKGQRLLRSRAKKIEKRLTSIESKVSEKPNLGEDMDFGQWDGNHDEDAGKRDEEGEKEKEDVEQEARNHDEDGEKEKEKEESEYKLMQERSRVQADAFWKGVDEQEKRELAEIAEEEEREKEKKIAEEEKEESESGDEERVEESEAEEDEKVEEEENVGRELAEEEEKAEESESSEKEKEKKKEKEKEKEMSGDEADIIMASVLSEINEAPVEYATPTPPPPPPRETPTPPPRETPTTPKKLKLPPVDLNKNPVEEEEFGGKEVRVTQPEILLRCKEKTETYGKPRPRSSGKKATPTAGPKNRGRPRMRAVDAAPPITGKRKSEPSQWVQTPFTAGKKGRKKTKTKA</sequence>
<feature type="compositionally biased region" description="Basic and acidic residues" evidence="1">
    <location>
        <begin position="127"/>
        <end position="137"/>
    </location>
</feature>
<organism evidence="2 3">
    <name type="scientific">Brassica carinata</name>
    <name type="common">Ethiopian mustard</name>
    <name type="synonym">Abyssinian cabbage</name>
    <dbReference type="NCBI Taxonomy" id="52824"/>
    <lineage>
        <taxon>Eukaryota</taxon>
        <taxon>Viridiplantae</taxon>
        <taxon>Streptophyta</taxon>
        <taxon>Embryophyta</taxon>
        <taxon>Tracheophyta</taxon>
        <taxon>Spermatophyta</taxon>
        <taxon>Magnoliopsida</taxon>
        <taxon>eudicotyledons</taxon>
        <taxon>Gunneridae</taxon>
        <taxon>Pentapetalae</taxon>
        <taxon>rosids</taxon>
        <taxon>malvids</taxon>
        <taxon>Brassicales</taxon>
        <taxon>Brassicaceae</taxon>
        <taxon>Brassiceae</taxon>
        <taxon>Brassica</taxon>
    </lineage>
</organism>
<feature type="compositionally biased region" description="Basic and acidic residues" evidence="1">
    <location>
        <begin position="68"/>
        <end position="119"/>
    </location>
</feature>
<dbReference type="Proteomes" id="UP000886595">
    <property type="component" value="Unassembled WGS sequence"/>
</dbReference>
<feature type="compositionally biased region" description="Acidic residues" evidence="1">
    <location>
        <begin position="189"/>
        <end position="199"/>
    </location>
</feature>
<keyword evidence="3" id="KW-1185">Reference proteome</keyword>
<comment type="caution">
    <text evidence="2">The sequence shown here is derived from an EMBL/GenBank/DDBJ whole genome shotgun (WGS) entry which is preliminary data.</text>
</comment>